<dbReference type="Gene3D" id="1.25.40.10">
    <property type="entry name" value="Tetratricopeptide repeat domain"/>
    <property type="match status" value="1"/>
</dbReference>
<dbReference type="InterPro" id="IPR019734">
    <property type="entry name" value="TPR_rpt"/>
</dbReference>
<dbReference type="InterPro" id="IPR050491">
    <property type="entry name" value="AmpC-like"/>
</dbReference>
<comment type="subcellular location">
    <subcellularLocation>
        <location evidence="1">Membrane</location>
    </subcellularLocation>
</comment>
<evidence type="ECO:0000313" key="7">
    <source>
        <dbReference type="Proteomes" id="UP000559987"/>
    </source>
</evidence>
<dbReference type="RefSeq" id="WP_183911028.1">
    <property type="nucleotide sequence ID" value="NZ_JACHXZ010000004.1"/>
</dbReference>
<dbReference type="InterPro" id="IPR012338">
    <property type="entry name" value="Beta-lactam/transpept-like"/>
</dbReference>
<comment type="caution">
    <text evidence="6">The sequence shown here is derived from an EMBL/GenBank/DDBJ whole genome shotgun (WGS) entry which is preliminary data.</text>
</comment>
<name>A0A839UNV9_9GAMM</name>
<dbReference type="InterPro" id="IPR011990">
    <property type="entry name" value="TPR-like_helical_dom_sf"/>
</dbReference>
<feature type="repeat" description="TPR" evidence="3">
    <location>
        <begin position="439"/>
        <end position="472"/>
    </location>
</feature>
<keyword evidence="7" id="KW-1185">Reference proteome</keyword>
<evidence type="ECO:0000256" key="1">
    <source>
        <dbReference type="ARBA" id="ARBA00004370"/>
    </source>
</evidence>
<feature type="signal peptide" evidence="4">
    <location>
        <begin position="1"/>
        <end position="22"/>
    </location>
</feature>
<dbReference type="GO" id="GO:0016020">
    <property type="term" value="C:membrane"/>
    <property type="evidence" value="ECO:0007669"/>
    <property type="project" value="UniProtKB-SubCell"/>
</dbReference>
<dbReference type="SUPFAM" id="SSF48452">
    <property type="entry name" value="TPR-like"/>
    <property type="match status" value="1"/>
</dbReference>
<evidence type="ECO:0000256" key="4">
    <source>
        <dbReference type="SAM" id="SignalP"/>
    </source>
</evidence>
<keyword evidence="2" id="KW-0472">Membrane</keyword>
<dbReference type="PROSITE" id="PS50005">
    <property type="entry name" value="TPR"/>
    <property type="match status" value="1"/>
</dbReference>
<proteinExistence type="predicted"/>
<keyword evidence="4" id="KW-0732">Signal</keyword>
<keyword evidence="3" id="KW-0802">TPR repeat</keyword>
<dbReference type="SMART" id="SM00028">
    <property type="entry name" value="TPR"/>
    <property type="match status" value="2"/>
</dbReference>
<gene>
    <name evidence="6" type="ORF">FHS30_002735</name>
</gene>
<dbReference type="AlphaFoldDB" id="A0A839UNV9"/>
<protein>
    <submittedName>
        <fullName evidence="6">CubicO group peptidase (Beta-lactamase class C family)</fullName>
    </submittedName>
</protein>
<evidence type="ECO:0000256" key="2">
    <source>
        <dbReference type="ARBA" id="ARBA00023136"/>
    </source>
</evidence>
<feature type="chain" id="PRO_5032896242" evidence="4">
    <location>
        <begin position="23"/>
        <end position="494"/>
    </location>
</feature>
<dbReference type="Gene3D" id="3.40.710.10">
    <property type="entry name" value="DD-peptidase/beta-lactamase superfamily"/>
    <property type="match status" value="1"/>
</dbReference>
<dbReference type="EMBL" id="JACHXZ010000004">
    <property type="protein sequence ID" value="MBB3169522.1"/>
    <property type="molecule type" value="Genomic_DNA"/>
</dbReference>
<dbReference type="PANTHER" id="PTHR46825">
    <property type="entry name" value="D-ALANYL-D-ALANINE-CARBOXYPEPTIDASE/ENDOPEPTIDASE AMPH"/>
    <property type="match status" value="1"/>
</dbReference>
<dbReference type="Proteomes" id="UP000559987">
    <property type="component" value="Unassembled WGS sequence"/>
</dbReference>
<dbReference type="Pfam" id="PF00144">
    <property type="entry name" value="Beta-lactamase"/>
    <property type="match status" value="1"/>
</dbReference>
<accession>A0A839UNV9</accession>
<dbReference type="SUPFAM" id="SSF56601">
    <property type="entry name" value="beta-lactamase/transpeptidase-like"/>
    <property type="match status" value="1"/>
</dbReference>
<evidence type="ECO:0000256" key="3">
    <source>
        <dbReference type="PROSITE-ProRule" id="PRU00339"/>
    </source>
</evidence>
<dbReference type="InterPro" id="IPR001466">
    <property type="entry name" value="Beta-lactam-related"/>
</dbReference>
<feature type="domain" description="Beta-lactamase-related" evidence="5">
    <location>
        <begin position="33"/>
        <end position="350"/>
    </location>
</feature>
<dbReference type="PANTHER" id="PTHR46825:SF11">
    <property type="entry name" value="PENICILLIN-BINDING PROTEIN 4"/>
    <property type="match status" value="1"/>
</dbReference>
<organism evidence="6 7">
    <name type="scientific">Simiduia aestuariiviva</name>
    <dbReference type="NCBI Taxonomy" id="1510459"/>
    <lineage>
        <taxon>Bacteria</taxon>
        <taxon>Pseudomonadati</taxon>
        <taxon>Pseudomonadota</taxon>
        <taxon>Gammaproteobacteria</taxon>
        <taxon>Cellvibrionales</taxon>
        <taxon>Cellvibrionaceae</taxon>
        <taxon>Simiduia</taxon>
    </lineage>
</organism>
<evidence type="ECO:0000259" key="5">
    <source>
        <dbReference type="Pfam" id="PF00144"/>
    </source>
</evidence>
<evidence type="ECO:0000313" key="6">
    <source>
        <dbReference type="EMBL" id="MBB3169522.1"/>
    </source>
</evidence>
<sequence length="494" mass="55395">MQIVRTLCVFMAVFSSAQLASADTDSSPLSRIDNYLAKGVEQEGFSGALLIAERNEIALHQSYGMADRDQQRPITADSVFDIGSVTKQFTAAAILLLVEQKQLTLSDTLAQHFKGVPKDKRHITLHQLLTHSAGITDSVGDGDFDHMPTDVFFKQVLASPLAFEPGTGFRYSNTGYSLLARIIELQSEQEYEQFVREHLFKPAGMNHTGYLLANWSQDQRVSGYQLGEFSVGAMTERYQRDGKISWVLKGNGGINATMTDMFLWYRALRNHTVLTPHSIDLLTRPHVKENPEGRSHYAYGWAIFKSPRDTKIVAHNGSNGIFYFDFIWLKDEDKAIIYATNALTPNVQEVGLTAERMLFDDAFTPDPLTLHLTTELLRVAQAHTGSPDALEQKIVTAYAARIDHPAYLNRAGLALVRNGQIQQALPLLRANLAIFPTDGNLWDSLGEAYFTNAQYSQAKESFEKALAFKDPDRCYWCSNSEQMLKRIEKKSNPL</sequence>
<reference evidence="6 7" key="1">
    <citation type="submission" date="2020-08" db="EMBL/GenBank/DDBJ databases">
        <title>Genomic Encyclopedia of Type Strains, Phase III (KMG-III): the genomes of soil and plant-associated and newly described type strains.</title>
        <authorList>
            <person name="Whitman W."/>
        </authorList>
    </citation>
    <scope>NUCLEOTIDE SEQUENCE [LARGE SCALE GENOMIC DNA]</scope>
    <source>
        <strain evidence="6 7">CECT 8571</strain>
    </source>
</reference>